<proteinExistence type="predicted"/>
<accession>A2EKM6</accession>
<dbReference type="OMA" id="NIVTCAV"/>
<sequence>MNVATEELAFDSEYVKSVAKDVYFYFEHQSIETMLRNQEFKPQMINQWCSSIVEDCTKRLCAQNKPFKYVSTCVIMQKTGAGLHLAASTFWDQTTDSSVTVRWENTTMYAIICVYGVMI</sequence>
<dbReference type="OrthoDB" id="10059120at2759"/>
<dbReference type="GO" id="GO:0045505">
    <property type="term" value="F:dynein intermediate chain binding"/>
    <property type="evidence" value="ECO:0000318"/>
    <property type="project" value="GO_Central"/>
</dbReference>
<evidence type="ECO:0000313" key="1">
    <source>
        <dbReference type="EMBL" id="EAY06765.1"/>
    </source>
</evidence>
<dbReference type="Gene3D" id="3.30.1140.40">
    <property type="entry name" value="Tctex-1"/>
    <property type="match status" value="1"/>
</dbReference>
<dbReference type="GO" id="GO:0007018">
    <property type="term" value="P:microtubule-based movement"/>
    <property type="evidence" value="ECO:0000318"/>
    <property type="project" value="GO_Central"/>
</dbReference>
<dbReference type="Pfam" id="PF03645">
    <property type="entry name" value="Tctex-1"/>
    <property type="match status" value="1"/>
</dbReference>
<reference evidence="1" key="2">
    <citation type="journal article" date="2007" name="Science">
        <title>Draft genome sequence of the sexually transmitted pathogen Trichomonas vaginalis.</title>
        <authorList>
            <person name="Carlton J.M."/>
            <person name="Hirt R.P."/>
            <person name="Silva J.C."/>
            <person name="Delcher A.L."/>
            <person name="Schatz M."/>
            <person name="Zhao Q."/>
            <person name="Wortman J.R."/>
            <person name="Bidwell S.L."/>
            <person name="Alsmark U.C.M."/>
            <person name="Besteiro S."/>
            <person name="Sicheritz-Ponten T."/>
            <person name="Noel C.J."/>
            <person name="Dacks J.B."/>
            <person name="Foster P.G."/>
            <person name="Simillion C."/>
            <person name="Van de Peer Y."/>
            <person name="Miranda-Saavedra D."/>
            <person name="Barton G.J."/>
            <person name="Westrop G.D."/>
            <person name="Mueller S."/>
            <person name="Dessi D."/>
            <person name="Fiori P.L."/>
            <person name="Ren Q."/>
            <person name="Paulsen I."/>
            <person name="Zhang H."/>
            <person name="Bastida-Corcuera F.D."/>
            <person name="Simoes-Barbosa A."/>
            <person name="Brown M.T."/>
            <person name="Hayes R.D."/>
            <person name="Mukherjee M."/>
            <person name="Okumura C.Y."/>
            <person name="Schneider R."/>
            <person name="Smith A.J."/>
            <person name="Vanacova S."/>
            <person name="Villalvazo M."/>
            <person name="Haas B.J."/>
            <person name="Pertea M."/>
            <person name="Feldblyum T.V."/>
            <person name="Utterback T.R."/>
            <person name="Shu C.L."/>
            <person name="Osoegawa K."/>
            <person name="de Jong P.J."/>
            <person name="Hrdy I."/>
            <person name="Horvathova L."/>
            <person name="Zubacova Z."/>
            <person name="Dolezal P."/>
            <person name="Malik S.B."/>
            <person name="Logsdon J.M. Jr."/>
            <person name="Henze K."/>
            <person name="Gupta A."/>
            <person name="Wang C.C."/>
            <person name="Dunne R.L."/>
            <person name="Upcroft J.A."/>
            <person name="Upcroft P."/>
            <person name="White O."/>
            <person name="Salzberg S.L."/>
            <person name="Tang P."/>
            <person name="Chiu C.-H."/>
            <person name="Lee Y.-S."/>
            <person name="Embley T.M."/>
            <person name="Coombs G.H."/>
            <person name="Mottram J.C."/>
            <person name="Tachezy J."/>
            <person name="Fraser-Liggett C.M."/>
            <person name="Johnson P.J."/>
        </authorList>
    </citation>
    <scope>NUCLEOTIDE SEQUENCE [LARGE SCALE GENOMIC DNA]</scope>
    <source>
        <strain evidence="1">G3</strain>
    </source>
</reference>
<evidence type="ECO:0000313" key="2">
    <source>
        <dbReference type="Proteomes" id="UP000001542"/>
    </source>
</evidence>
<dbReference type="CDD" id="cd21455">
    <property type="entry name" value="DLC-like_DYNLT1_DYNLT3"/>
    <property type="match status" value="1"/>
</dbReference>
<dbReference type="SMR" id="A2EKM6"/>
<organism evidence="1 2">
    <name type="scientific">Trichomonas vaginalis (strain ATCC PRA-98 / G3)</name>
    <dbReference type="NCBI Taxonomy" id="412133"/>
    <lineage>
        <taxon>Eukaryota</taxon>
        <taxon>Metamonada</taxon>
        <taxon>Parabasalia</taxon>
        <taxon>Trichomonadida</taxon>
        <taxon>Trichomonadidae</taxon>
        <taxon>Trichomonas</taxon>
    </lineage>
</organism>
<dbReference type="PANTHER" id="PTHR21255:SF4">
    <property type="entry name" value="DYNEIN LIGHT CHAIN TCTEX-TYPE"/>
    <property type="match status" value="1"/>
</dbReference>
<dbReference type="InterPro" id="IPR005334">
    <property type="entry name" value="Tctex-1-like"/>
</dbReference>
<dbReference type="VEuPathDB" id="TrichDB:TVAGG3_0169290"/>
<dbReference type="EMBL" id="DS113415">
    <property type="protein sequence ID" value="EAY06765.1"/>
    <property type="molecule type" value="Genomic_DNA"/>
</dbReference>
<dbReference type="VEuPathDB" id="TrichDB:TVAG_103150"/>
<protein>
    <submittedName>
        <fullName evidence="1">Tctex-1 family protein</fullName>
    </submittedName>
</protein>
<dbReference type="GO" id="GO:0005737">
    <property type="term" value="C:cytoplasm"/>
    <property type="evidence" value="ECO:0000318"/>
    <property type="project" value="GO_Central"/>
</dbReference>
<dbReference type="STRING" id="5722.A2EKM6"/>
<reference evidence="1" key="1">
    <citation type="submission" date="2006-10" db="EMBL/GenBank/DDBJ databases">
        <authorList>
            <person name="Amadeo P."/>
            <person name="Zhao Q."/>
            <person name="Wortman J."/>
            <person name="Fraser-Liggett C."/>
            <person name="Carlton J."/>
        </authorList>
    </citation>
    <scope>NUCLEOTIDE SEQUENCE</scope>
    <source>
        <strain evidence="1">G3</strain>
    </source>
</reference>
<dbReference type="InterPro" id="IPR038586">
    <property type="entry name" value="Tctex-1-like_sf"/>
</dbReference>
<dbReference type="GO" id="GO:0005868">
    <property type="term" value="C:cytoplasmic dynein complex"/>
    <property type="evidence" value="ECO:0000318"/>
    <property type="project" value="GO_Central"/>
</dbReference>
<name>A2EKM6_TRIV3</name>
<keyword evidence="2" id="KW-1185">Reference proteome</keyword>
<dbReference type="FunCoup" id="A2EKM6">
    <property type="interactions" value="39"/>
</dbReference>
<dbReference type="AlphaFoldDB" id="A2EKM6"/>
<gene>
    <name evidence="1" type="ORF">TVAG_103150</name>
</gene>
<dbReference type="PANTHER" id="PTHR21255">
    <property type="entry name" value="T-COMPLEX-ASSOCIATED-TESTIS-EXPRESSED 1/ DYNEIN LIGHT CHAIN"/>
    <property type="match status" value="1"/>
</dbReference>
<dbReference type="eggNOG" id="KOG4081">
    <property type="taxonomic scope" value="Eukaryota"/>
</dbReference>
<dbReference type="Proteomes" id="UP000001542">
    <property type="component" value="Unassembled WGS sequence"/>
</dbReference>
<dbReference type="InParanoid" id="A2EKM6"/>